<protein>
    <submittedName>
        <fullName evidence="1">Uncharacterized protein</fullName>
    </submittedName>
</protein>
<evidence type="ECO:0000313" key="1">
    <source>
        <dbReference type="EMBL" id="GGM52542.1"/>
    </source>
</evidence>
<comment type="caution">
    <text evidence="1">The sequence shown here is derived from an EMBL/GenBank/DDBJ whole genome shotgun (WGS) entry which is preliminary data.</text>
</comment>
<gene>
    <name evidence="1" type="ORF">GCM10009006_37110</name>
</gene>
<evidence type="ECO:0000313" key="2">
    <source>
        <dbReference type="Proteomes" id="UP000656367"/>
    </source>
</evidence>
<dbReference type="Proteomes" id="UP000656367">
    <property type="component" value="Unassembled WGS sequence"/>
</dbReference>
<proteinExistence type="predicted"/>
<accession>A0A830FI50</accession>
<sequence length="132" mass="14453">MLRSFLVVAIVIGAGMVGVGHADATLAAEVDVVGGKCVDERVTQLVVDVDVERDEAVIGVIRAWSQRDRVRVAWVRQQLHPGEQQLTIHAPGGVASLRDDSRAQVMLNVGQRRAFDHFETGRICTSRNNVRT</sequence>
<reference evidence="1" key="1">
    <citation type="journal article" date="2014" name="Int. J. Syst. Evol. Microbiol.">
        <title>Complete genome sequence of Corynebacterium casei LMG S-19264T (=DSM 44701T), isolated from a smear-ripened cheese.</title>
        <authorList>
            <consortium name="US DOE Joint Genome Institute (JGI-PGF)"/>
            <person name="Walter F."/>
            <person name="Albersmeier A."/>
            <person name="Kalinowski J."/>
            <person name="Ruckert C."/>
        </authorList>
    </citation>
    <scope>NUCLEOTIDE SEQUENCE</scope>
    <source>
        <strain evidence="1">JCM 15759</strain>
    </source>
</reference>
<organism evidence="1 2">
    <name type="scientific">Haloarcula argentinensis</name>
    <dbReference type="NCBI Taxonomy" id="43776"/>
    <lineage>
        <taxon>Archaea</taxon>
        <taxon>Methanobacteriati</taxon>
        <taxon>Methanobacteriota</taxon>
        <taxon>Stenosarchaea group</taxon>
        <taxon>Halobacteria</taxon>
        <taxon>Halobacteriales</taxon>
        <taxon>Haloarculaceae</taxon>
        <taxon>Haloarcula</taxon>
    </lineage>
</organism>
<reference evidence="1" key="2">
    <citation type="submission" date="2020-09" db="EMBL/GenBank/DDBJ databases">
        <authorList>
            <person name="Sun Q."/>
            <person name="Ohkuma M."/>
        </authorList>
    </citation>
    <scope>NUCLEOTIDE SEQUENCE</scope>
    <source>
        <strain evidence="1">JCM 15759</strain>
    </source>
</reference>
<dbReference type="AlphaFoldDB" id="A0A830FI50"/>
<name>A0A830FI50_HALAR</name>
<dbReference type="EMBL" id="BMON01000010">
    <property type="protein sequence ID" value="GGM52542.1"/>
    <property type="molecule type" value="Genomic_DNA"/>
</dbReference>
<dbReference type="RefSeq" id="WP_188854116.1">
    <property type="nucleotide sequence ID" value="NZ_BMON01000010.1"/>
</dbReference>